<evidence type="ECO:0000313" key="2">
    <source>
        <dbReference type="Proteomes" id="UP000032024"/>
    </source>
</evidence>
<reference evidence="2" key="1">
    <citation type="submission" date="2015-01" db="EMBL/GenBank/DDBJ databases">
        <title>Comparative genome analysis of Bacillus coagulans HM-08, Clostridium butyricum HM-68, Bacillus subtilis HM-66 and Bacillus paralicheniformis BL-09.</title>
        <authorList>
            <person name="Zhang H."/>
        </authorList>
    </citation>
    <scope>NUCLEOTIDE SEQUENCE [LARGE SCALE GENOMIC DNA]</scope>
    <source>
        <strain evidence="2">HM-08</strain>
    </source>
</reference>
<name>A0AAN0WBY9_HEYCO</name>
<dbReference type="AlphaFoldDB" id="A0AAN0WBY9"/>
<organism evidence="1 2">
    <name type="scientific">Heyndrickxia coagulans</name>
    <name type="common">Weizmannia coagulans</name>
    <dbReference type="NCBI Taxonomy" id="1398"/>
    <lineage>
        <taxon>Bacteria</taxon>
        <taxon>Bacillati</taxon>
        <taxon>Bacillota</taxon>
        <taxon>Bacilli</taxon>
        <taxon>Bacillales</taxon>
        <taxon>Bacillaceae</taxon>
        <taxon>Heyndrickxia</taxon>
    </lineage>
</organism>
<gene>
    <name evidence="1" type="ORF">SB48_HM08orf03398</name>
</gene>
<dbReference type="EMBL" id="CP010525">
    <property type="protein sequence ID" value="AJO22946.1"/>
    <property type="molecule type" value="Genomic_DNA"/>
</dbReference>
<sequence length="55" mass="6030">MPGFFSCRYRAGCGQFARKKSAACNLGLPGKKRLKKGASAFGCAFFLNIQVRITR</sequence>
<accession>A0AAN0WBY9</accession>
<evidence type="ECO:0000313" key="1">
    <source>
        <dbReference type="EMBL" id="AJO22946.1"/>
    </source>
</evidence>
<keyword evidence="2" id="KW-1185">Reference proteome</keyword>
<protein>
    <submittedName>
        <fullName evidence="1">Uncharacterized protein</fullName>
    </submittedName>
</protein>
<dbReference type="Proteomes" id="UP000032024">
    <property type="component" value="Chromosome"/>
</dbReference>
<proteinExistence type="predicted"/>